<evidence type="ECO:0000256" key="9">
    <source>
        <dbReference type="HAMAP-Rule" id="MF_00135"/>
    </source>
</evidence>
<dbReference type="SUPFAM" id="SSF51366">
    <property type="entry name" value="Ribulose-phoshate binding barrel"/>
    <property type="match status" value="1"/>
</dbReference>
<keyword evidence="8 9" id="KW-0413">Isomerase</keyword>
<dbReference type="Gene3D" id="3.20.20.70">
    <property type="entry name" value="Aldolase class I"/>
    <property type="match status" value="1"/>
</dbReference>
<dbReference type="InterPro" id="IPR001240">
    <property type="entry name" value="PRAI_dom"/>
</dbReference>
<evidence type="ECO:0000256" key="4">
    <source>
        <dbReference type="ARBA" id="ARBA00022272"/>
    </source>
</evidence>
<evidence type="ECO:0000256" key="5">
    <source>
        <dbReference type="ARBA" id="ARBA00022605"/>
    </source>
</evidence>
<dbReference type="Proteomes" id="UP000306409">
    <property type="component" value="Chromosome"/>
</dbReference>
<evidence type="ECO:0000256" key="3">
    <source>
        <dbReference type="ARBA" id="ARBA00012572"/>
    </source>
</evidence>
<comment type="similarity">
    <text evidence="9">Belongs to the TrpF family.</text>
</comment>
<evidence type="ECO:0000256" key="2">
    <source>
        <dbReference type="ARBA" id="ARBA00004664"/>
    </source>
</evidence>
<sequence>MSKIKICGLFRMEDVSYVNEAMPDYVGFIFAKSRRQISPDMAMQLSKQLDKCIVPIGVFANAELNYVADLLQTGVIRIAQLHGCEDEEYIHKLRLRCRAPIIKAVNVMNACDIERVQESAADYLLLDSGGGTGRIFDWTLIGQIRKPFFLAGGVKMSNIERALAFHPYGIDICSGVETNGLKDREKIITLVRKVRCLG</sequence>
<dbReference type="GO" id="GO:0004640">
    <property type="term" value="F:phosphoribosylanthranilate isomerase activity"/>
    <property type="evidence" value="ECO:0007669"/>
    <property type="project" value="UniProtKB-UniRule"/>
</dbReference>
<dbReference type="EMBL" id="CP061336">
    <property type="protein sequence ID" value="QNU66230.1"/>
    <property type="molecule type" value="Genomic_DNA"/>
</dbReference>
<dbReference type="PANTHER" id="PTHR42894:SF1">
    <property type="entry name" value="N-(5'-PHOSPHORIBOSYL)ANTHRANILATE ISOMERASE"/>
    <property type="match status" value="1"/>
</dbReference>
<evidence type="ECO:0000313" key="11">
    <source>
        <dbReference type="EMBL" id="QNU66230.1"/>
    </source>
</evidence>
<keyword evidence="7 9" id="KW-0057">Aromatic amino acid biosynthesis</keyword>
<dbReference type="PANTHER" id="PTHR42894">
    <property type="entry name" value="N-(5'-PHOSPHORIBOSYL)ANTHRANILATE ISOMERASE"/>
    <property type="match status" value="1"/>
</dbReference>
<dbReference type="GO" id="GO:0000162">
    <property type="term" value="P:L-tryptophan biosynthetic process"/>
    <property type="evidence" value="ECO:0007669"/>
    <property type="project" value="UniProtKB-UniRule"/>
</dbReference>
<name>A0A4U7JHP4_9FIRM</name>
<evidence type="ECO:0000313" key="12">
    <source>
        <dbReference type="Proteomes" id="UP000306409"/>
    </source>
</evidence>
<proteinExistence type="inferred from homology"/>
<keyword evidence="5 9" id="KW-0028">Amino-acid biosynthesis</keyword>
<feature type="domain" description="N-(5'phosphoribosyl) anthranilate isomerase (PRAI)" evidence="10">
    <location>
        <begin position="4"/>
        <end position="192"/>
    </location>
</feature>
<dbReference type="CDD" id="cd00405">
    <property type="entry name" value="PRAI"/>
    <property type="match status" value="1"/>
</dbReference>
<keyword evidence="6 9" id="KW-0822">Tryptophan biosynthesis</keyword>
<comment type="catalytic activity">
    <reaction evidence="1 9">
        <text>N-(5-phospho-beta-D-ribosyl)anthranilate = 1-(2-carboxyphenylamino)-1-deoxy-D-ribulose 5-phosphate</text>
        <dbReference type="Rhea" id="RHEA:21540"/>
        <dbReference type="ChEBI" id="CHEBI:18277"/>
        <dbReference type="ChEBI" id="CHEBI:58613"/>
        <dbReference type="EC" id="5.3.1.24"/>
    </reaction>
</comment>
<dbReference type="InterPro" id="IPR044643">
    <property type="entry name" value="TrpF_fam"/>
</dbReference>
<evidence type="ECO:0000259" key="10">
    <source>
        <dbReference type="Pfam" id="PF00697"/>
    </source>
</evidence>
<dbReference type="KEGG" id="rher:EHE19_015290"/>
<comment type="pathway">
    <text evidence="2 9">Amino-acid biosynthesis; L-tryptophan biosynthesis; L-tryptophan from chorismate: step 3/5.</text>
</comment>
<accession>A0A4U7JHP4</accession>
<dbReference type="InterPro" id="IPR013785">
    <property type="entry name" value="Aldolase_TIM"/>
</dbReference>
<keyword evidence="12" id="KW-1185">Reference proteome</keyword>
<protein>
    <recommendedName>
        <fullName evidence="4 9">N-(5'-phosphoribosyl)anthranilate isomerase</fullName>
        <shortName evidence="9">PRAI</shortName>
        <ecNumber evidence="3 9">5.3.1.24</ecNumber>
    </recommendedName>
</protein>
<organism evidence="11 12">
    <name type="scientific">Ruminiclostridium herbifermentans</name>
    <dbReference type="NCBI Taxonomy" id="2488810"/>
    <lineage>
        <taxon>Bacteria</taxon>
        <taxon>Bacillati</taxon>
        <taxon>Bacillota</taxon>
        <taxon>Clostridia</taxon>
        <taxon>Eubacteriales</taxon>
        <taxon>Oscillospiraceae</taxon>
        <taxon>Ruminiclostridium</taxon>
    </lineage>
</organism>
<evidence type="ECO:0000256" key="7">
    <source>
        <dbReference type="ARBA" id="ARBA00023141"/>
    </source>
</evidence>
<evidence type="ECO:0000256" key="1">
    <source>
        <dbReference type="ARBA" id="ARBA00001164"/>
    </source>
</evidence>
<dbReference type="AlphaFoldDB" id="A0A4U7JHP4"/>
<gene>
    <name evidence="9" type="primary">trpF</name>
    <name evidence="11" type="ORF">EHE19_015290</name>
</gene>
<dbReference type="HAMAP" id="MF_00135">
    <property type="entry name" value="PRAI"/>
    <property type="match status" value="1"/>
</dbReference>
<reference evidence="11 12" key="1">
    <citation type="submission" date="2020-09" db="EMBL/GenBank/DDBJ databases">
        <title>Characterization and genome sequencing of Ruminiclostridium sp. nov. MA18.</title>
        <authorList>
            <person name="Rettenmaier R."/>
            <person name="Kowollik M.-L."/>
            <person name="Liebl W."/>
            <person name="Zverlov V."/>
        </authorList>
    </citation>
    <scope>NUCLEOTIDE SEQUENCE [LARGE SCALE GENOMIC DNA]</scope>
    <source>
        <strain evidence="11 12">MA18</strain>
    </source>
</reference>
<dbReference type="EC" id="5.3.1.24" evidence="3 9"/>
<dbReference type="RefSeq" id="WP_137696974.1">
    <property type="nucleotide sequence ID" value="NZ_CP061336.1"/>
</dbReference>
<evidence type="ECO:0000256" key="8">
    <source>
        <dbReference type="ARBA" id="ARBA00023235"/>
    </source>
</evidence>
<evidence type="ECO:0000256" key="6">
    <source>
        <dbReference type="ARBA" id="ARBA00022822"/>
    </source>
</evidence>
<dbReference type="UniPathway" id="UPA00035">
    <property type="reaction ID" value="UER00042"/>
</dbReference>
<dbReference type="Pfam" id="PF00697">
    <property type="entry name" value="PRAI"/>
    <property type="match status" value="1"/>
</dbReference>
<dbReference type="InterPro" id="IPR011060">
    <property type="entry name" value="RibuloseP-bd_barrel"/>
</dbReference>
<dbReference type="OrthoDB" id="9786954at2"/>